<comment type="caution">
    <text evidence="1">The sequence shown here is derived from an EMBL/GenBank/DDBJ whole genome shotgun (WGS) entry which is preliminary data.</text>
</comment>
<proteinExistence type="predicted"/>
<accession>A0ACC0LGT3</accession>
<name>A0ACC0LGT3_RHOML</name>
<dbReference type="EMBL" id="CM046399">
    <property type="protein sequence ID" value="KAI8527368.1"/>
    <property type="molecule type" value="Genomic_DNA"/>
</dbReference>
<dbReference type="Proteomes" id="UP001062846">
    <property type="component" value="Chromosome 12"/>
</dbReference>
<sequence>MATNRSSHKNWMTIKNRWSKQYKQGVESFIEFAMVNSGAQAKIWCPCIDCLNSKTPCSEVVRIHLILKGIFFLQTTGEASQSGCPLTDKVLSRSNLGEAKYYARGFGLA</sequence>
<organism evidence="1 2">
    <name type="scientific">Rhododendron molle</name>
    <name type="common">Chinese azalea</name>
    <name type="synonym">Azalea mollis</name>
    <dbReference type="NCBI Taxonomy" id="49168"/>
    <lineage>
        <taxon>Eukaryota</taxon>
        <taxon>Viridiplantae</taxon>
        <taxon>Streptophyta</taxon>
        <taxon>Embryophyta</taxon>
        <taxon>Tracheophyta</taxon>
        <taxon>Spermatophyta</taxon>
        <taxon>Magnoliopsida</taxon>
        <taxon>eudicotyledons</taxon>
        <taxon>Gunneridae</taxon>
        <taxon>Pentapetalae</taxon>
        <taxon>asterids</taxon>
        <taxon>Ericales</taxon>
        <taxon>Ericaceae</taxon>
        <taxon>Ericoideae</taxon>
        <taxon>Rhodoreae</taxon>
        <taxon>Rhododendron</taxon>
    </lineage>
</organism>
<gene>
    <name evidence="1" type="ORF">RHMOL_Rhmol12G0069600</name>
</gene>
<reference evidence="1" key="1">
    <citation type="submission" date="2022-02" db="EMBL/GenBank/DDBJ databases">
        <title>Plant Genome Project.</title>
        <authorList>
            <person name="Zhang R.-G."/>
        </authorList>
    </citation>
    <scope>NUCLEOTIDE SEQUENCE</scope>
    <source>
        <strain evidence="1">AT1</strain>
    </source>
</reference>
<keyword evidence="2" id="KW-1185">Reference proteome</keyword>
<protein>
    <submittedName>
        <fullName evidence="1">Uncharacterized protein</fullName>
    </submittedName>
</protein>
<evidence type="ECO:0000313" key="2">
    <source>
        <dbReference type="Proteomes" id="UP001062846"/>
    </source>
</evidence>
<evidence type="ECO:0000313" key="1">
    <source>
        <dbReference type="EMBL" id="KAI8527368.1"/>
    </source>
</evidence>